<evidence type="ECO:0000313" key="3">
    <source>
        <dbReference type="WBParaSite" id="PDA_v2.g10522.t1"/>
    </source>
</evidence>
<evidence type="ECO:0000313" key="2">
    <source>
        <dbReference type="Proteomes" id="UP000887578"/>
    </source>
</evidence>
<dbReference type="Proteomes" id="UP000887578">
    <property type="component" value="Unplaced"/>
</dbReference>
<dbReference type="InterPro" id="IPR011333">
    <property type="entry name" value="SKP1/BTB/POZ_sf"/>
</dbReference>
<protein>
    <submittedName>
        <fullName evidence="3">BTB domain-containing protein</fullName>
    </submittedName>
</protein>
<reference evidence="3" key="1">
    <citation type="submission" date="2022-11" db="UniProtKB">
        <authorList>
            <consortium name="WormBaseParasite"/>
        </authorList>
    </citation>
    <scope>IDENTIFICATION</scope>
</reference>
<dbReference type="InterPro" id="IPR000210">
    <property type="entry name" value="BTB/POZ_dom"/>
</dbReference>
<proteinExistence type="predicted"/>
<feature type="domain" description="BTB" evidence="1">
    <location>
        <begin position="169"/>
        <end position="230"/>
    </location>
</feature>
<dbReference type="AlphaFoldDB" id="A0A914P046"/>
<dbReference type="Gene3D" id="3.30.710.10">
    <property type="entry name" value="Potassium Channel Kv1.1, Chain A"/>
    <property type="match status" value="1"/>
</dbReference>
<dbReference type="Pfam" id="PF00651">
    <property type="entry name" value="BTB"/>
    <property type="match status" value="1"/>
</dbReference>
<accession>A0A914P046</accession>
<sequence length="265" mass="31329">MSLNAAFTQLVTQKKFFKWTIPNFNEFKISNMKKELLYDDYYYCIESPLMTAIDPYDGKQYTATFKIMSLNRQTFFIRQAVPSATWRFYFTINDDPEENICCERHWTDNIKKITIYADLVVHRSFFVPTFAKKPQINLAIRLTEIWKNDSSVKYTVKCGETSFDVNMFDATTENFVEINEFEVETVQKMIEFCETDNIKDVNGYESDLFKIAHKFQIPDLMEFAVEKMSENANTSNIFGYLQLAINYKLKDFEEWCMKFAFPSSI</sequence>
<name>A0A914P046_9BILA</name>
<dbReference type="WBParaSite" id="PDA_v2.g10522.t1">
    <property type="protein sequence ID" value="PDA_v2.g10522.t1"/>
    <property type="gene ID" value="PDA_v2.g10522"/>
</dbReference>
<organism evidence="2 3">
    <name type="scientific">Panagrolaimus davidi</name>
    <dbReference type="NCBI Taxonomy" id="227884"/>
    <lineage>
        <taxon>Eukaryota</taxon>
        <taxon>Metazoa</taxon>
        <taxon>Ecdysozoa</taxon>
        <taxon>Nematoda</taxon>
        <taxon>Chromadorea</taxon>
        <taxon>Rhabditida</taxon>
        <taxon>Tylenchina</taxon>
        <taxon>Panagrolaimomorpha</taxon>
        <taxon>Panagrolaimoidea</taxon>
        <taxon>Panagrolaimidae</taxon>
        <taxon>Panagrolaimus</taxon>
    </lineage>
</organism>
<evidence type="ECO:0000259" key="1">
    <source>
        <dbReference type="Pfam" id="PF00651"/>
    </source>
</evidence>
<keyword evidence="2" id="KW-1185">Reference proteome</keyword>